<gene>
    <name evidence="1" type="ORF">PIB30_029029</name>
</gene>
<name>A0ABU6YBF2_9FABA</name>
<comment type="caution">
    <text evidence="1">The sequence shown here is derived from an EMBL/GenBank/DDBJ whole genome shotgun (WGS) entry which is preliminary data.</text>
</comment>
<dbReference type="EMBL" id="JASCZI010241772">
    <property type="protein sequence ID" value="MED6206675.1"/>
    <property type="molecule type" value="Genomic_DNA"/>
</dbReference>
<protein>
    <submittedName>
        <fullName evidence="1">Uncharacterized protein</fullName>
    </submittedName>
</protein>
<reference evidence="1 2" key="1">
    <citation type="journal article" date="2023" name="Plants (Basel)">
        <title>Bridging the Gap: Combining Genomics and Transcriptomics Approaches to Understand Stylosanthes scabra, an Orphan Legume from the Brazilian Caatinga.</title>
        <authorList>
            <person name="Ferreira-Neto J.R.C."/>
            <person name="da Silva M.D."/>
            <person name="Binneck E."/>
            <person name="de Melo N.F."/>
            <person name="da Silva R.H."/>
            <person name="de Melo A.L.T.M."/>
            <person name="Pandolfi V."/>
            <person name="Bustamante F.O."/>
            <person name="Brasileiro-Vidal A.C."/>
            <person name="Benko-Iseppon A.M."/>
        </authorList>
    </citation>
    <scope>NUCLEOTIDE SEQUENCE [LARGE SCALE GENOMIC DNA]</scope>
    <source>
        <tissue evidence="1">Leaves</tissue>
    </source>
</reference>
<proteinExistence type="predicted"/>
<organism evidence="1 2">
    <name type="scientific">Stylosanthes scabra</name>
    <dbReference type="NCBI Taxonomy" id="79078"/>
    <lineage>
        <taxon>Eukaryota</taxon>
        <taxon>Viridiplantae</taxon>
        <taxon>Streptophyta</taxon>
        <taxon>Embryophyta</taxon>
        <taxon>Tracheophyta</taxon>
        <taxon>Spermatophyta</taxon>
        <taxon>Magnoliopsida</taxon>
        <taxon>eudicotyledons</taxon>
        <taxon>Gunneridae</taxon>
        <taxon>Pentapetalae</taxon>
        <taxon>rosids</taxon>
        <taxon>fabids</taxon>
        <taxon>Fabales</taxon>
        <taxon>Fabaceae</taxon>
        <taxon>Papilionoideae</taxon>
        <taxon>50 kb inversion clade</taxon>
        <taxon>dalbergioids sensu lato</taxon>
        <taxon>Dalbergieae</taxon>
        <taxon>Pterocarpus clade</taxon>
        <taxon>Stylosanthes</taxon>
    </lineage>
</organism>
<evidence type="ECO:0000313" key="2">
    <source>
        <dbReference type="Proteomes" id="UP001341840"/>
    </source>
</evidence>
<sequence length="104" mass="11584">MAEVDFEACEAEAVFEAQEDPGDKVADLSVRSVESLDTRQFSQFLRILSNWTRSSYIINPPPQAYLLLPSAISDTAWNPDSGASHHITFDQRNLTTSTDYVGTE</sequence>
<keyword evidence="2" id="KW-1185">Reference proteome</keyword>
<evidence type="ECO:0000313" key="1">
    <source>
        <dbReference type="EMBL" id="MED6206675.1"/>
    </source>
</evidence>
<dbReference type="Proteomes" id="UP001341840">
    <property type="component" value="Unassembled WGS sequence"/>
</dbReference>
<accession>A0ABU6YBF2</accession>